<dbReference type="AlphaFoldDB" id="A0A4R5KCD1"/>
<dbReference type="GO" id="GO:0016747">
    <property type="term" value="F:acyltransferase activity, transferring groups other than amino-acyl groups"/>
    <property type="evidence" value="ECO:0007669"/>
    <property type="project" value="InterPro"/>
</dbReference>
<evidence type="ECO:0000313" key="3">
    <source>
        <dbReference type="Proteomes" id="UP000295636"/>
    </source>
</evidence>
<dbReference type="PANTHER" id="PTHR43233:SF1">
    <property type="entry name" value="FAMILY N-ACETYLTRANSFERASE, PUTATIVE (AFU_ORTHOLOGUE AFUA_6G03350)-RELATED"/>
    <property type="match status" value="1"/>
</dbReference>
<dbReference type="Proteomes" id="UP000295636">
    <property type="component" value="Unassembled WGS sequence"/>
</dbReference>
<dbReference type="OrthoDB" id="9775804at2"/>
<proteinExistence type="predicted"/>
<feature type="domain" description="N-acetyltransferase" evidence="1">
    <location>
        <begin position="28"/>
        <end position="158"/>
    </location>
</feature>
<sequence>MIWRHAVSSSYVKIWVNISIGGKSVKPICYTIEPPEDFAQLHSLYEALGWDSLQLSVDDLKQMCDQSWYAVYAFDDQKLVGMGRIISDGVITGMICGLCVLPSYQSKGIGKELLNRMIDHCGQNRVIPQLLCTENLESYYESCGFKKFSVGMTRNIIR</sequence>
<comment type="caution">
    <text evidence="2">The sequence shown here is derived from an EMBL/GenBank/DDBJ whole genome shotgun (WGS) entry which is preliminary data.</text>
</comment>
<dbReference type="Pfam" id="PF00583">
    <property type="entry name" value="Acetyltransf_1"/>
    <property type="match status" value="1"/>
</dbReference>
<dbReference type="InterPro" id="IPR016181">
    <property type="entry name" value="Acyl_CoA_acyltransferase"/>
</dbReference>
<dbReference type="PROSITE" id="PS51186">
    <property type="entry name" value="GNAT"/>
    <property type="match status" value="1"/>
</dbReference>
<dbReference type="InterPro" id="IPR000182">
    <property type="entry name" value="GNAT_dom"/>
</dbReference>
<keyword evidence="3" id="KW-1185">Reference proteome</keyword>
<keyword evidence="2" id="KW-0808">Transferase</keyword>
<gene>
    <name evidence="2" type="ORF">E1757_29235</name>
</gene>
<organism evidence="2 3">
    <name type="scientific">Paenibacillus piri</name>
    <dbReference type="NCBI Taxonomy" id="2547395"/>
    <lineage>
        <taxon>Bacteria</taxon>
        <taxon>Bacillati</taxon>
        <taxon>Bacillota</taxon>
        <taxon>Bacilli</taxon>
        <taxon>Bacillales</taxon>
        <taxon>Paenibacillaceae</taxon>
        <taxon>Paenibacillus</taxon>
    </lineage>
</organism>
<dbReference type="Gene3D" id="3.40.630.30">
    <property type="match status" value="1"/>
</dbReference>
<evidence type="ECO:0000313" key="2">
    <source>
        <dbReference type="EMBL" id="TDF92796.1"/>
    </source>
</evidence>
<dbReference type="CDD" id="cd04301">
    <property type="entry name" value="NAT_SF"/>
    <property type="match status" value="1"/>
</dbReference>
<dbReference type="InterPro" id="IPR053144">
    <property type="entry name" value="Acetyltransferase_Butenolide"/>
</dbReference>
<protein>
    <submittedName>
        <fullName evidence="2">GNAT family N-acetyltransferase</fullName>
    </submittedName>
</protein>
<reference evidence="2 3" key="1">
    <citation type="submission" date="2019-03" db="EMBL/GenBank/DDBJ databases">
        <title>This is whole genome sequence of Paenibacillus sp MS74 strain.</title>
        <authorList>
            <person name="Trinh H.N."/>
        </authorList>
    </citation>
    <scope>NUCLEOTIDE SEQUENCE [LARGE SCALE GENOMIC DNA]</scope>
    <source>
        <strain evidence="2 3">MS74</strain>
    </source>
</reference>
<dbReference type="PANTHER" id="PTHR43233">
    <property type="entry name" value="FAMILY N-ACETYLTRANSFERASE, PUTATIVE (AFU_ORTHOLOGUE AFUA_6G03350)-RELATED"/>
    <property type="match status" value="1"/>
</dbReference>
<evidence type="ECO:0000259" key="1">
    <source>
        <dbReference type="PROSITE" id="PS51186"/>
    </source>
</evidence>
<dbReference type="EMBL" id="SMRT01000019">
    <property type="protein sequence ID" value="TDF92796.1"/>
    <property type="molecule type" value="Genomic_DNA"/>
</dbReference>
<accession>A0A4R5KCD1</accession>
<name>A0A4R5KCD1_9BACL</name>
<dbReference type="SUPFAM" id="SSF55729">
    <property type="entry name" value="Acyl-CoA N-acyltransferases (Nat)"/>
    <property type="match status" value="1"/>
</dbReference>